<proteinExistence type="predicted"/>
<evidence type="ECO:0000256" key="5">
    <source>
        <dbReference type="ARBA" id="ARBA00023136"/>
    </source>
</evidence>
<evidence type="ECO:0000259" key="9">
    <source>
        <dbReference type="Pfam" id="PF02706"/>
    </source>
</evidence>
<feature type="transmembrane region" description="Helical" evidence="8">
    <location>
        <begin position="33"/>
        <end position="51"/>
    </location>
</feature>
<reference evidence="10 11" key="1">
    <citation type="submission" date="2018-08" db="EMBL/GenBank/DDBJ databases">
        <title>Genomic Encyclopedia of Type Strains, Phase IV (KMG-IV): sequencing the most valuable type-strain genomes for metagenomic binning, comparative biology and taxonomic classification.</title>
        <authorList>
            <person name="Goeker M."/>
        </authorList>
    </citation>
    <scope>NUCLEOTIDE SEQUENCE [LARGE SCALE GENOMIC DNA]</scope>
    <source>
        <strain evidence="10 11">BW863</strain>
    </source>
</reference>
<dbReference type="SUPFAM" id="SSF52540">
    <property type="entry name" value="P-loop containing nucleoside triphosphate hydrolases"/>
    <property type="match status" value="1"/>
</dbReference>
<comment type="subcellular location">
    <subcellularLocation>
        <location evidence="1">Cell membrane</location>
        <topology evidence="1">Multi-pass membrane protein</topology>
    </subcellularLocation>
</comment>
<dbReference type="Proteomes" id="UP000256900">
    <property type="component" value="Unassembled WGS sequence"/>
</dbReference>
<gene>
    <name evidence="10" type="ORF">DES32_1998</name>
</gene>
<evidence type="ECO:0000256" key="4">
    <source>
        <dbReference type="ARBA" id="ARBA00022989"/>
    </source>
</evidence>
<feature type="domain" description="Polysaccharide chain length determinant N-terminal" evidence="9">
    <location>
        <begin position="16"/>
        <end position="112"/>
    </location>
</feature>
<keyword evidence="2" id="KW-1003">Cell membrane</keyword>
<evidence type="ECO:0000256" key="8">
    <source>
        <dbReference type="SAM" id="Phobius"/>
    </source>
</evidence>
<dbReference type="OrthoDB" id="7786248at2"/>
<comment type="caution">
    <text evidence="10">The sequence shown here is derived from an EMBL/GenBank/DDBJ whole genome shotgun (WGS) entry which is preliminary data.</text>
</comment>
<feature type="coiled-coil region" evidence="6">
    <location>
        <begin position="217"/>
        <end position="274"/>
    </location>
</feature>
<dbReference type="PANTHER" id="PTHR32309">
    <property type="entry name" value="TYROSINE-PROTEIN KINASE"/>
    <property type="match status" value="1"/>
</dbReference>
<dbReference type="GO" id="GO:0004713">
    <property type="term" value="F:protein tyrosine kinase activity"/>
    <property type="evidence" value="ECO:0007669"/>
    <property type="project" value="TreeGrafter"/>
</dbReference>
<name>A0A3D9YUX2_9HYPH</name>
<evidence type="ECO:0000256" key="6">
    <source>
        <dbReference type="SAM" id="Coils"/>
    </source>
</evidence>
<feature type="region of interest" description="Disordered" evidence="7">
    <location>
        <begin position="503"/>
        <end position="532"/>
    </location>
</feature>
<evidence type="ECO:0000256" key="1">
    <source>
        <dbReference type="ARBA" id="ARBA00004651"/>
    </source>
</evidence>
<dbReference type="PANTHER" id="PTHR32309:SF13">
    <property type="entry name" value="FERRIC ENTEROBACTIN TRANSPORT PROTEIN FEPE"/>
    <property type="match status" value="1"/>
</dbReference>
<keyword evidence="5 8" id="KW-0472">Membrane</keyword>
<dbReference type="EMBL" id="QUMO01000003">
    <property type="protein sequence ID" value="REF85958.1"/>
    <property type="molecule type" value="Genomic_DNA"/>
</dbReference>
<dbReference type="Pfam" id="PF02706">
    <property type="entry name" value="Wzz"/>
    <property type="match status" value="1"/>
</dbReference>
<dbReference type="Gene3D" id="3.40.50.300">
    <property type="entry name" value="P-loop containing nucleotide triphosphate hydrolases"/>
    <property type="match status" value="1"/>
</dbReference>
<dbReference type="InterPro" id="IPR050445">
    <property type="entry name" value="Bact_polysacc_biosynth/exp"/>
</dbReference>
<keyword evidence="3 8" id="KW-0812">Transmembrane</keyword>
<keyword evidence="4 8" id="KW-1133">Transmembrane helix</keyword>
<evidence type="ECO:0000256" key="3">
    <source>
        <dbReference type="ARBA" id="ARBA00022692"/>
    </source>
</evidence>
<evidence type="ECO:0000313" key="10">
    <source>
        <dbReference type="EMBL" id="REF85958.1"/>
    </source>
</evidence>
<evidence type="ECO:0000256" key="7">
    <source>
        <dbReference type="SAM" id="MobiDB-lite"/>
    </source>
</evidence>
<sequence length="710" mass="76527">MGRTFKPDMTIDESANDVDVKALGSAIYAKRNWVIIPTLLAFLLAALYVTVARPRYTADTQILLENQESYLTRAQRNEQGIEMPPTIDDNWVGSQVALITSRDVAREVIEKLGLVGNPELDPLAKGLGALQRTLVLFGLAHNPMRVAPEERAIDTFEERLTVYSPPKTQIVMIDFWAHDPALAAKVANEVAAVYLEHQAGAKRYIAKSAGDALAAQITDLKTKVLSAADEVERYRAESGLLAGSNNMTITGQQLADLNTDLSHARTEAADSQAKATLIRQLLRQGRVSEVPDVANNDLIRRIAEQRVTANAQLALESGTLLPGHPRIRELRSEIINLDAQLRLAADNIAIAEENNSKIAASRIANIETALDQQKQAVTTANADEVHLRELERIAQAYRDQLDSVTSKYQEAIARQSAATPADARVIAVAVAPDQPSFPKKPLVLGFATLGAFVFSLGALAGREILLEAPAQVPEHDSVPVQVVAGGRRPAPLSTVERLRRFARARSSETEGDAETISEAEGEEEAGEKFAAKSSAPQGVNIVATRLDKSEEASDALIGFARTLAREGRPVIIDLDSRDSQFAKLAGPQETDEKMKGLTDLLDGDASFADVIHRDAGSRLHFVPFGSKEEFNPDDLDMILDALSRTYDFVVLAAPPFRGNPMTKALAPFADFVVLATPEGGDAADTRAARAELSAAGAAEVLLVGGTKEAA</sequence>
<dbReference type="AlphaFoldDB" id="A0A3D9YUX2"/>
<dbReference type="InterPro" id="IPR027417">
    <property type="entry name" value="P-loop_NTPase"/>
</dbReference>
<feature type="coiled-coil region" evidence="6">
    <location>
        <begin position="327"/>
        <end position="414"/>
    </location>
</feature>
<dbReference type="RefSeq" id="WP_129396474.1">
    <property type="nucleotide sequence ID" value="NZ_CP025086.1"/>
</dbReference>
<dbReference type="InterPro" id="IPR003856">
    <property type="entry name" value="LPS_length_determ_N"/>
</dbReference>
<keyword evidence="11" id="KW-1185">Reference proteome</keyword>
<evidence type="ECO:0000256" key="2">
    <source>
        <dbReference type="ARBA" id="ARBA00022475"/>
    </source>
</evidence>
<feature type="compositionally biased region" description="Acidic residues" evidence="7">
    <location>
        <begin position="509"/>
        <end position="525"/>
    </location>
</feature>
<keyword evidence="6" id="KW-0175">Coiled coil</keyword>
<protein>
    <submittedName>
        <fullName evidence="10">Uncharacterized protein involved in exopolysaccharide biosynthesis</fullName>
    </submittedName>
</protein>
<organism evidence="10 11">
    <name type="scientific">Methylovirgula ligni</name>
    <dbReference type="NCBI Taxonomy" id="569860"/>
    <lineage>
        <taxon>Bacteria</taxon>
        <taxon>Pseudomonadati</taxon>
        <taxon>Pseudomonadota</taxon>
        <taxon>Alphaproteobacteria</taxon>
        <taxon>Hyphomicrobiales</taxon>
        <taxon>Beijerinckiaceae</taxon>
        <taxon>Methylovirgula</taxon>
    </lineage>
</organism>
<accession>A0A3D9YUX2</accession>
<dbReference type="GO" id="GO:0005886">
    <property type="term" value="C:plasma membrane"/>
    <property type="evidence" value="ECO:0007669"/>
    <property type="project" value="UniProtKB-SubCell"/>
</dbReference>
<evidence type="ECO:0000313" key="11">
    <source>
        <dbReference type="Proteomes" id="UP000256900"/>
    </source>
</evidence>